<dbReference type="PROSITE" id="PS50977">
    <property type="entry name" value="HTH_TETR_2"/>
    <property type="match status" value="1"/>
</dbReference>
<accession>A0ABY8QLE8</accession>
<evidence type="ECO:0000313" key="7">
    <source>
        <dbReference type="Proteomes" id="UP001241605"/>
    </source>
</evidence>
<feature type="domain" description="HTH tetR-type" evidence="5">
    <location>
        <begin position="10"/>
        <end position="70"/>
    </location>
</feature>
<gene>
    <name evidence="6" type="ORF">QF118_03605</name>
</gene>
<proteinExistence type="predicted"/>
<dbReference type="Pfam" id="PF17932">
    <property type="entry name" value="TetR_C_24"/>
    <property type="match status" value="1"/>
</dbReference>
<dbReference type="PANTHER" id="PTHR30055">
    <property type="entry name" value="HTH-TYPE TRANSCRIPTIONAL REGULATOR RUTR"/>
    <property type="match status" value="1"/>
</dbReference>
<keyword evidence="2 4" id="KW-0238">DNA-binding</keyword>
<protein>
    <submittedName>
        <fullName evidence="6">TetR/AcrR family transcriptional regulator</fullName>
    </submittedName>
</protein>
<dbReference type="Pfam" id="PF00440">
    <property type="entry name" value="TetR_N"/>
    <property type="match status" value="1"/>
</dbReference>
<dbReference type="InterPro" id="IPR001647">
    <property type="entry name" value="HTH_TetR"/>
</dbReference>
<dbReference type="InterPro" id="IPR009057">
    <property type="entry name" value="Homeodomain-like_sf"/>
</dbReference>
<evidence type="ECO:0000256" key="3">
    <source>
        <dbReference type="ARBA" id="ARBA00023163"/>
    </source>
</evidence>
<name>A0ABY8QLE8_9RHOB</name>
<dbReference type="InterPro" id="IPR050109">
    <property type="entry name" value="HTH-type_TetR-like_transc_reg"/>
</dbReference>
<evidence type="ECO:0000256" key="2">
    <source>
        <dbReference type="ARBA" id="ARBA00023125"/>
    </source>
</evidence>
<keyword evidence="3" id="KW-0804">Transcription</keyword>
<dbReference type="PRINTS" id="PR00455">
    <property type="entry name" value="HTHTETR"/>
</dbReference>
<organism evidence="6 7">
    <name type="scientific">Tropicibacter oceani</name>
    <dbReference type="NCBI Taxonomy" id="3058420"/>
    <lineage>
        <taxon>Bacteria</taxon>
        <taxon>Pseudomonadati</taxon>
        <taxon>Pseudomonadota</taxon>
        <taxon>Alphaproteobacteria</taxon>
        <taxon>Rhodobacterales</taxon>
        <taxon>Roseobacteraceae</taxon>
        <taxon>Tropicibacter</taxon>
    </lineage>
</organism>
<sequence length="198" mass="22315">MARTIAKDHEEKRGQILKSAAKVFATEGFDRASMALLARECGISKANIYHYYESKDAILFDILDTYLTGLRQRICGLKLDGLTAQQRLRRVIGEVLMAYQGQDHEHQVQVNGLGALPEDQQHLLRGYQRDLVRFVGDVIADCAPPGLRDDRAKLRAVTMSVFGMLNWYYMWNAEADKTAREEYAGLVCDLTLNGLTGM</sequence>
<dbReference type="PANTHER" id="PTHR30055:SF234">
    <property type="entry name" value="HTH-TYPE TRANSCRIPTIONAL REGULATOR BETI"/>
    <property type="match status" value="1"/>
</dbReference>
<dbReference type="InterPro" id="IPR041490">
    <property type="entry name" value="KstR2_TetR_C"/>
</dbReference>
<evidence type="ECO:0000313" key="6">
    <source>
        <dbReference type="EMBL" id="WGW04647.1"/>
    </source>
</evidence>
<evidence type="ECO:0000256" key="4">
    <source>
        <dbReference type="PROSITE-ProRule" id="PRU00335"/>
    </source>
</evidence>
<feature type="DNA-binding region" description="H-T-H motif" evidence="4">
    <location>
        <begin position="33"/>
        <end position="52"/>
    </location>
</feature>
<dbReference type="SUPFAM" id="SSF46689">
    <property type="entry name" value="Homeodomain-like"/>
    <property type="match status" value="1"/>
</dbReference>
<reference evidence="6 7" key="1">
    <citation type="submission" date="2023-05" db="EMBL/GenBank/DDBJ databases">
        <title>YMD87, complete Genome.</title>
        <authorList>
            <person name="Zhang J."/>
            <person name="Xu X."/>
        </authorList>
    </citation>
    <scope>NUCLEOTIDE SEQUENCE [LARGE SCALE GENOMIC DNA]</scope>
    <source>
        <strain evidence="6 7">YMD87</strain>
    </source>
</reference>
<evidence type="ECO:0000259" key="5">
    <source>
        <dbReference type="PROSITE" id="PS50977"/>
    </source>
</evidence>
<dbReference type="EMBL" id="CP124616">
    <property type="protein sequence ID" value="WGW04647.1"/>
    <property type="molecule type" value="Genomic_DNA"/>
</dbReference>
<dbReference type="SUPFAM" id="SSF48498">
    <property type="entry name" value="Tetracyclin repressor-like, C-terminal domain"/>
    <property type="match status" value="1"/>
</dbReference>
<dbReference type="RefSeq" id="WP_282301282.1">
    <property type="nucleotide sequence ID" value="NZ_CP124616.1"/>
</dbReference>
<dbReference type="InterPro" id="IPR036271">
    <property type="entry name" value="Tet_transcr_reg_TetR-rel_C_sf"/>
</dbReference>
<dbReference type="Proteomes" id="UP001241605">
    <property type="component" value="Chromosome"/>
</dbReference>
<evidence type="ECO:0000256" key="1">
    <source>
        <dbReference type="ARBA" id="ARBA00023015"/>
    </source>
</evidence>
<keyword evidence="1" id="KW-0805">Transcription regulation</keyword>
<dbReference type="Gene3D" id="1.10.357.10">
    <property type="entry name" value="Tetracycline Repressor, domain 2"/>
    <property type="match status" value="1"/>
</dbReference>
<dbReference type="Gene3D" id="1.10.10.60">
    <property type="entry name" value="Homeodomain-like"/>
    <property type="match status" value="1"/>
</dbReference>
<keyword evidence="7" id="KW-1185">Reference proteome</keyword>